<comment type="caution">
    <text evidence="8">The sequence shown here is derived from an EMBL/GenBank/DDBJ whole genome shotgun (WGS) entry which is preliminary data.</text>
</comment>
<dbReference type="PANTHER" id="PTHR34584:SF1">
    <property type="entry name" value="NA(+)_H(+) ANTIPORTER SUBUNIT E1"/>
    <property type="match status" value="1"/>
</dbReference>
<name>A0ABV8DTE5_9NOCA</name>
<evidence type="ECO:0000256" key="6">
    <source>
        <dbReference type="ARBA" id="ARBA00023136"/>
    </source>
</evidence>
<accession>A0ABV8DTE5</accession>
<evidence type="ECO:0000256" key="2">
    <source>
        <dbReference type="ARBA" id="ARBA00006228"/>
    </source>
</evidence>
<evidence type="ECO:0000256" key="1">
    <source>
        <dbReference type="ARBA" id="ARBA00004651"/>
    </source>
</evidence>
<keyword evidence="3" id="KW-1003">Cell membrane</keyword>
<dbReference type="Proteomes" id="UP001595696">
    <property type="component" value="Unassembled WGS sequence"/>
</dbReference>
<evidence type="ECO:0000256" key="3">
    <source>
        <dbReference type="ARBA" id="ARBA00022475"/>
    </source>
</evidence>
<keyword evidence="6 7" id="KW-0472">Membrane</keyword>
<dbReference type="InterPro" id="IPR002758">
    <property type="entry name" value="Cation_antiport_E"/>
</dbReference>
<dbReference type="Pfam" id="PF01899">
    <property type="entry name" value="MNHE"/>
    <property type="match status" value="1"/>
</dbReference>
<feature type="transmembrane region" description="Helical" evidence="7">
    <location>
        <begin position="28"/>
        <end position="47"/>
    </location>
</feature>
<sequence>MSRENLGRVGVVLWLALVYTLLWGSMTLGNLVAGLLIGIVIVVVLPLPTMPVSGRFNPIAFAELVAVSTYYALHSSLQVAWLGIRPGSQPVSGVLRVRLDIQSELVLALCVDLLNLIPGTMVLEIDRDRRVVYVHVLDVGSDAAVEQFYRTTRRLERLLVSSFERRLEPETPAEEAKS</sequence>
<gene>
    <name evidence="8" type="ORF">ACFO0B_15170</name>
</gene>
<dbReference type="RefSeq" id="WP_378613069.1">
    <property type="nucleotide sequence ID" value="NZ_JBHSAX010000014.1"/>
</dbReference>
<evidence type="ECO:0000256" key="5">
    <source>
        <dbReference type="ARBA" id="ARBA00022989"/>
    </source>
</evidence>
<evidence type="ECO:0000256" key="4">
    <source>
        <dbReference type="ARBA" id="ARBA00022692"/>
    </source>
</evidence>
<dbReference type="EMBL" id="JBHSAX010000014">
    <property type="protein sequence ID" value="MFC3963331.1"/>
    <property type="molecule type" value="Genomic_DNA"/>
</dbReference>
<comment type="similarity">
    <text evidence="2">Belongs to the CPA3 antiporters (TC 2.A.63) subunit E family.</text>
</comment>
<evidence type="ECO:0000313" key="9">
    <source>
        <dbReference type="Proteomes" id="UP001595696"/>
    </source>
</evidence>
<dbReference type="PANTHER" id="PTHR34584">
    <property type="entry name" value="NA(+)/H(+) ANTIPORTER SUBUNIT E1"/>
    <property type="match status" value="1"/>
</dbReference>
<feature type="transmembrane region" description="Helical" evidence="7">
    <location>
        <begin position="5"/>
        <end position="22"/>
    </location>
</feature>
<keyword evidence="9" id="KW-1185">Reference proteome</keyword>
<dbReference type="NCBIfam" id="NF006521">
    <property type="entry name" value="PRK08965.1-5"/>
    <property type="match status" value="1"/>
</dbReference>
<reference evidence="9" key="1">
    <citation type="journal article" date="2019" name="Int. J. Syst. Evol. Microbiol.">
        <title>The Global Catalogue of Microorganisms (GCM) 10K type strain sequencing project: providing services to taxonomists for standard genome sequencing and annotation.</title>
        <authorList>
            <consortium name="The Broad Institute Genomics Platform"/>
            <consortium name="The Broad Institute Genome Sequencing Center for Infectious Disease"/>
            <person name="Wu L."/>
            <person name="Ma J."/>
        </authorList>
    </citation>
    <scope>NUCLEOTIDE SEQUENCE [LARGE SCALE GENOMIC DNA]</scope>
    <source>
        <strain evidence="9">CGMCC 4.7330</strain>
    </source>
</reference>
<protein>
    <submittedName>
        <fullName evidence="8">Na+/H+ antiporter subunit E</fullName>
    </submittedName>
</protein>
<keyword evidence="4 7" id="KW-0812">Transmembrane</keyword>
<keyword evidence="5 7" id="KW-1133">Transmembrane helix</keyword>
<evidence type="ECO:0000256" key="7">
    <source>
        <dbReference type="SAM" id="Phobius"/>
    </source>
</evidence>
<organism evidence="8 9">
    <name type="scientific">Nocardia jiangsuensis</name>
    <dbReference type="NCBI Taxonomy" id="1691563"/>
    <lineage>
        <taxon>Bacteria</taxon>
        <taxon>Bacillati</taxon>
        <taxon>Actinomycetota</taxon>
        <taxon>Actinomycetes</taxon>
        <taxon>Mycobacteriales</taxon>
        <taxon>Nocardiaceae</taxon>
        <taxon>Nocardia</taxon>
    </lineage>
</organism>
<comment type="subcellular location">
    <subcellularLocation>
        <location evidence="1">Cell membrane</location>
        <topology evidence="1">Multi-pass membrane protein</topology>
    </subcellularLocation>
</comment>
<proteinExistence type="inferred from homology"/>
<evidence type="ECO:0000313" key="8">
    <source>
        <dbReference type="EMBL" id="MFC3963331.1"/>
    </source>
</evidence>